<name>A0AAQ0YRM9_XANPE</name>
<keyword evidence="4" id="KW-1133">Transmembrane helix</keyword>
<dbReference type="Proteomes" id="UP000289372">
    <property type="component" value="Unassembled WGS sequence"/>
</dbReference>
<evidence type="ECO:0000313" key="7">
    <source>
        <dbReference type="EMBL" id="RXD46447.1"/>
    </source>
</evidence>
<dbReference type="AlphaFoldDB" id="A0AAQ0YRM9"/>
<dbReference type="GO" id="GO:0005886">
    <property type="term" value="C:plasma membrane"/>
    <property type="evidence" value="ECO:0007669"/>
    <property type="project" value="UniProtKB-SubCell"/>
</dbReference>
<evidence type="ECO:0000256" key="5">
    <source>
        <dbReference type="ARBA" id="ARBA00023136"/>
    </source>
</evidence>
<dbReference type="Pfam" id="PF17203">
    <property type="entry name" value="sCache_3_2"/>
    <property type="match status" value="1"/>
</dbReference>
<dbReference type="EMBL" id="PUUL01000222">
    <property type="protein sequence ID" value="RXD46447.1"/>
    <property type="molecule type" value="Genomic_DNA"/>
</dbReference>
<comment type="caution">
    <text evidence="7">The sequence shown here is derived from an EMBL/GenBank/DDBJ whole genome shotgun (WGS) entry which is preliminary data.</text>
</comment>
<evidence type="ECO:0000259" key="6">
    <source>
        <dbReference type="Pfam" id="PF17203"/>
    </source>
</evidence>
<feature type="non-terminal residue" evidence="7">
    <location>
        <position position="1"/>
    </location>
</feature>
<gene>
    <name evidence="7" type="ORF">DB769_23510</name>
</gene>
<evidence type="ECO:0000256" key="1">
    <source>
        <dbReference type="ARBA" id="ARBA00004651"/>
    </source>
</evidence>
<organism evidence="7 8">
    <name type="scientific">Xanthomonas perforans</name>
    <dbReference type="NCBI Taxonomy" id="442694"/>
    <lineage>
        <taxon>Bacteria</taxon>
        <taxon>Pseudomonadati</taxon>
        <taxon>Pseudomonadota</taxon>
        <taxon>Gammaproteobacteria</taxon>
        <taxon>Lysobacterales</taxon>
        <taxon>Lysobacteraceae</taxon>
        <taxon>Xanthomonas</taxon>
    </lineage>
</organism>
<dbReference type="InterPro" id="IPR033463">
    <property type="entry name" value="sCache_3"/>
</dbReference>
<proteinExistence type="predicted"/>
<accession>A0AAQ0YRM9</accession>
<evidence type="ECO:0000256" key="4">
    <source>
        <dbReference type="ARBA" id="ARBA00022989"/>
    </source>
</evidence>
<reference evidence="7 8" key="1">
    <citation type="submission" date="2018-02" db="EMBL/GenBank/DDBJ databases">
        <title>Characterization of Xanthomonas diversity in transplant houses and field plants.</title>
        <authorList>
            <person name="Abrahamian P."/>
            <person name="Timilsina S."/>
            <person name="Minsavage G.V."/>
            <person name="Goss E.M."/>
            <person name="Jones J.B."/>
            <person name="Vallad G.E."/>
        </authorList>
    </citation>
    <scope>NUCLEOTIDE SEQUENCE [LARGE SCALE GENOMIC DNA]</scope>
    <source>
        <strain evidence="7 8">GEV2132</strain>
    </source>
</reference>
<evidence type="ECO:0000256" key="2">
    <source>
        <dbReference type="ARBA" id="ARBA00022475"/>
    </source>
</evidence>
<protein>
    <recommendedName>
        <fullName evidence="6">Single cache domain-containing protein</fullName>
    </recommendedName>
</protein>
<feature type="domain" description="Single cache" evidence="6">
    <location>
        <begin position="35"/>
        <end position="154"/>
    </location>
</feature>
<evidence type="ECO:0000256" key="3">
    <source>
        <dbReference type="ARBA" id="ARBA00022692"/>
    </source>
</evidence>
<keyword evidence="5" id="KW-0472">Membrane</keyword>
<dbReference type="InterPro" id="IPR029151">
    <property type="entry name" value="Sensor-like_sf"/>
</dbReference>
<keyword evidence="2" id="KW-1003">Cell membrane</keyword>
<comment type="subcellular location">
    <subcellularLocation>
        <location evidence="1">Cell membrane</location>
        <topology evidence="1">Multi-pass membrane protein</topology>
    </subcellularLocation>
</comment>
<keyword evidence="3" id="KW-0812">Transmembrane</keyword>
<dbReference type="SUPFAM" id="SSF103190">
    <property type="entry name" value="Sensory domain-like"/>
    <property type="match status" value="1"/>
</dbReference>
<evidence type="ECO:0000313" key="8">
    <source>
        <dbReference type="Proteomes" id="UP000289372"/>
    </source>
</evidence>
<sequence>LLLVGAILASLLQRQSAMQREVRGLSAQILHELFDRSLRTRGETLATELASGLANPLYYSDLGAVGALVRNASRQQVVSYVLVFDRHGRLVHDGTPTLQRYGQAMTDPLAAKALAAQAMVLQSSPEVLDVTVPIKIGDQRIGGVRVGMSRERVRKIESGANLTLVQNLN</sequence>
<feature type="non-terminal residue" evidence="7">
    <location>
        <position position="169"/>
    </location>
</feature>